<dbReference type="Proteomes" id="UP000031364">
    <property type="component" value="Unassembled WGS sequence"/>
</dbReference>
<proteinExistence type="predicted"/>
<evidence type="ECO:0000313" key="2">
    <source>
        <dbReference type="Proteomes" id="UP000031364"/>
    </source>
</evidence>
<dbReference type="EMBL" id="JNFP01000005">
    <property type="protein sequence ID" value="KIA65902.1"/>
    <property type="molecule type" value="Genomic_DNA"/>
</dbReference>
<protein>
    <submittedName>
        <fullName evidence="1">Uncharacterized protein</fullName>
    </submittedName>
</protein>
<sequence>MHRSDISERKFFAEVAKRPGMYVGRVTVEAVSNFLLGYDQGAVRHGGRGLSEWRDWLIANYPVAPNLGWSSQVRQIALTTEEYEATRATARTADQDARAVRVLFDLLDRYLAEREGAQPGTE</sequence>
<evidence type="ECO:0000313" key="1">
    <source>
        <dbReference type="EMBL" id="KIA65902.1"/>
    </source>
</evidence>
<organism evidence="1 2">
    <name type="scientific">Nocardia vulneris</name>
    <dbReference type="NCBI Taxonomy" id="1141657"/>
    <lineage>
        <taxon>Bacteria</taxon>
        <taxon>Bacillati</taxon>
        <taxon>Actinomycetota</taxon>
        <taxon>Actinomycetes</taxon>
        <taxon>Mycobacteriales</taxon>
        <taxon>Nocardiaceae</taxon>
        <taxon>Nocardia</taxon>
    </lineage>
</organism>
<dbReference type="RefSeq" id="WP_043665456.1">
    <property type="nucleotide sequence ID" value="NZ_BDCI01000041.1"/>
</dbReference>
<comment type="caution">
    <text evidence="1">The sequence shown here is derived from an EMBL/GenBank/DDBJ whole genome shotgun (WGS) entry which is preliminary data.</text>
</comment>
<keyword evidence="2" id="KW-1185">Reference proteome</keyword>
<reference evidence="1 2" key="1">
    <citation type="journal article" date="2014" name="Int. J. Syst. Evol. Microbiol.">
        <title>Nocardia vulneris sp. nov., isolated from wounds of human patients in North America.</title>
        <authorList>
            <person name="Lasker B.A."/>
            <person name="Bell M."/>
            <person name="Klenk H.P."/>
            <person name="Sproer C."/>
            <person name="Schumann C."/>
            <person name="Schumann P."/>
            <person name="Brown J.M."/>
        </authorList>
    </citation>
    <scope>NUCLEOTIDE SEQUENCE [LARGE SCALE GENOMIC DNA]</scope>
    <source>
        <strain evidence="1 2">W9851</strain>
    </source>
</reference>
<name>A0ABR4ZKF7_9NOCA</name>
<gene>
    <name evidence="1" type="ORF">FG87_05465</name>
</gene>
<accession>A0ABR4ZKF7</accession>